<feature type="domain" description="H15" evidence="6">
    <location>
        <begin position="125"/>
        <end position="201"/>
    </location>
</feature>
<evidence type="ECO:0000256" key="5">
    <source>
        <dbReference type="ARBA" id="ARBA00023242"/>
    </source>
</evidence>
<organism evidence="7 8">
    <name type="scientific">Globodera pallida</name>
    <name type="common">Potato cyst nematode worm</name>
    <name type="synonym">Heterodera pallida</name>
    <dbReference type="NCBI Taxonomy" id="36090"/>
    <lineage>
        <taxon>Eukaryota</taxon>
        <taxon>Metazoa</taxon>
        <taxon>Ecdysozoa</taxon>
        <taxon>Nematoda</taxon>
        <taxon>Chromadorea</taxon>
        <taxon>Rhabditida</taxon>
        <taxon>Tylenchina</taxon>
        <taxon>Tylenchomorpha</taxon>
        <taxon>Tylenchoidea</taxon>
        <taxon>Heteroderidae</taxon>
        <taxon>Heteroderinae</taxon>
        <taxon>Globodera</taxon>
    </lineage>
</organism>
<keyword evidence="7" id="KW-1185">Reference proteome</keyword>
<dbReference type="SUPFAM" id="SSF46785">
    <property type="entry name" value="Winged helix' DNA-binding domain"/>
    <property type="match status" value="1"/>
</dbReference>
<keyword evidence="3" id="KW-0158">Chromosome</keyword>
<evidence type="ECO:0000256" key="4">
    <source>
        <dbReference type="ARBA" id="ARBA00023125"/>
    </source>
</evidence>
<keyword evidence="5" id="KW-0539">Nucleus</keyword>
<dbReference type="InterPro" id="IPR005818">
    <property type="entry name" value="Histone_H1/H5_H15"/>
</dbReference>
<evidence type="ECO:0000256" key="2">
    <source>
        <dbReference type="ARBA" id="ARBA00004286"/>
    </source>
</evidence>
<dbReference type="InterPro" id="IPR036388">
    <property type="entry name" value="WH-like_DNA-bd_sf"/>
</dbReference>
<reference evidence="7" key="2">
    <citation type="submission" date="2014-05" db="EMBL/GenBank/DDBJ databases">
        <title>The genome and life-stage specific transcriptomes of Globodera pallida elucidate key aspects of plant parasitism by a cyst nematode.</title>
        <authorList>
            <person name="Cotton J.A."/>
            <person name="Lilley C.J."/>
            <person name="Jones L.M."/>
            <person name="Kikuchi T."/>
            <person name="Reid A.J."/>
            <person name="Thorpe P."/>
            <person name="Tsai I.J."/>
            <person name="Beasley H."/>
            <person name="Blok V."/>
            <person name="Cock P.J.A."/>
            <person name="Van den Akker S.E."/>
            <person name="Holroyd N."/>
            <person name="Hunt M."/>
            <person name="Mantelin S."/>
            <person name="Naghra H."/>
            <person name="Pain A."/>
            <person name="Palomares-Rius J.E."/>
            <person name="Zarowiecki M."/>
            <person name="Berriman M."/>
            <person name="Jones J.T."/>
            <person name="Urwin P.E."/>
        </authorList>
    </citation>
    <scope>NUCLEOTIDE SEQUENCE [LARGE SCALE GENOMIC DNA]</scope>
    <source>
        <strain evidence="7">Lindley</strain>
    </source>
</reference>
<dbReference type="GO" id="GO:0000786">
    <property type="term" value="C:nucleosome"/>
    <property type="evidence" value="ECO:0007669"/>
    <property type="project" value="InterPro"/>
</dbReference>
<name>A0A183BNS3_GLOPA</name>
<dbReference type="InterPro" id="IPR036390">
    <property type="entry name" value="WH_DNA-bd_sf"/>
</dbReference>
<dbReference type="Proteomes" id="UP000050741">
    <property type="component" value="Unassembled WGS sequence"/>
</dbReference>
<reference evidence="7" key="1">
    <citation type="submission" date="2013-12" db="EMBL/GenBank/DDBJ databases">
        <authorList>
            <person name="Aslett M."/>
        </authorList>
    </citation>
    <scope>NUCLEOTIDE SEQUENCE [LARGE SCALE GENOMIC DNA]</scope>
    <source>
        <strain evidence="7">Lindley</strain>
    </source>
</reference>
<evidence type="ECO:0000259" key="6">
    <source>
        <dbReference type="PROSITE" id="PS51504"/>
    </source>
</evidence>
<evidence type="ECO:0000313" key="8">
    <source>
        <dbReference type="WBParaSite" id="GPLIN_000225900"/>
    </source>
</evidence>
<dbReference type="PANTHER" id="PTHR11467">
    <property type="entry name" value="HISTONE H1"/>
    <property type="match status" value="1"/>
</dbReference>
<evidence type="ECO:0000256" key="1">
    <source>
        <dbReference type="ARBA" id="ARBA00004123"/>
    </source>
</evidence>
<dbReference type="GO" id="GO:0031492">
    <property type="term" value="F:nucleosomal DNA binding"/>
    <property type="evidence" value="ECO:0007669"/>
    <property type="project" value="TreeGrafter"/>
</dbReference>
<dbReference type="PROSITE" id="PS51504">
    <property type="entry name" value="H15"/>
    <property type="match status" value="1"/>
</dbReference>
<sequence length="226" mass="23932">MKAELHYNSFLYTNSTTVSVNATTASSVNETSETVNSTTVSVNAATASSANETSETVNSTTVSVNGTSEAVNSASANVTRNELNASTAMKKKAGLKTSTTNIPMKTNATWPKSVTVVEQKLTIASFPPYIEMIKEAITSLNSKKGSSKGAILRYIMDNFNVGNNTSSVFDKMNSALLQGANVGELVEVYGVGSSVYFKLVDVTVPMPKTSETDVNVVDSVTMEVVH</sequence>
<dbReference type="Pfam" id="PF00538">
    <property type="entry name" value="Linker_histone"/>
    <property type="match status" value="1"/>
</dbReference>
<proteinExistence type="predicted"/>
<dbReference type="GO" id="GO:0006334">
    <property type="term" value="P:nucleosome assembly"/>
    <property type="evidence" value="ECO:0007669"/>
    <property type="project" value="InterPro"/>
</dbReference>
<dbReference type="CDD" id="cd00073">
    <property type="entry name" value="H15"/>
    <property type="match status" value="1"/>
</dbReference>
<dbReference type="WBParaSite" id="GPLIN_000225900">
    <property type="protein sequence ID" value="GPLIN_000225900"/>
    <property type="gene ID" value="GPLIN_000225900"/>
</dbReference>
<dbReference type="GO" id="GO:0030261">
    <property type="term" value="P:chromosome condensation"/>
    <property type="evidence" value="ECO:0007669"/>
    <property type="project" value="TreeGrafter"/>
</dbReference>
<dbReference type="PANTHER" id="PTHR11467:SF36">
    <property type="entry name" value="HISTONE 24-RELATED"/>
    <property type="match status" value="1"/>
</dbReference>
<keyword evidence="4" id="KW-0238">DNA-binding</keyword>
<protein>
    <submittedName>
        <fullName evidence="8">H15 domain-containing protein</fullName>
    </submittedName>
</protein>
<dbReference type="Gene3D" id="1.10.10.10">
    <property type="entry name" value="Winged helix-like DNA-binding domain superfamily/Winged helix DNA-binding domain"/>
    <property type="match status" value="1"/>
</dbReference>
<dbReference type="GO" id="GO:0005634">
    <property type="term" value="C:nucleus"/>
    <property type="evidence" value="ECO:0007669"/>
    <property type="project" value="UniProtKB-SubCell"/>
</dbReference>
<accession>A0A183BNS3</accession>
<dbReference type="GO" id="GO:0045910">
    <property type="term" value="P:negative regulation of DNA recombination"/>
    <property type="evidence" value="ECO:0007669"/>
    <property type="project" value="TreeGrafter"/>
</dbReference>
<comment type="subcellular location">
    <subcellularLocation>
        <location evidence="2">Chromosome</location>
    </subcellularLocation>
    <subcellularLocation>
        <location evidence="1">Nucleus</location>
    </subcellularLocation>
</comment>
<evidence type="ECO:0000313" key="7">
    <source>
        <dbReference type="Proteomes" id="UP000050741"/>
    </source>
</evidence>
<reference evidence="8" key="3">
    <citation type="submission" date="2016-06" db="UniProtKB">
        <authorList>
            <consortium name="WormBaseParasite"/>
        </authorList>
    </citation>
    <scope>IDENTIFICATION</scope>
</reference>
<evidence type="ECO:0000256" key="3">
    <source>
        <dbReference type="ARBA" id="ARBA00022454"/>
    </source>
</evidence>
<dbReference type="SMART" id="SM00526">
    <property type="entry name" value="H15"/>
    <property type="match status" value="1"/>
</dbReference>
<dbReference type="AlphaFoldDB" id="A0A183BNS3"/>
<dbReference type="GO" id="GO:0003690">
    <property type="term" value="F:double-stranded DNA binding"/>
    <property type="evidence" value="ECO:0007669"/>
    <property type="project" value="TreeGrafter"/>
</dbReference>